<protein>
    <recommendedName>
        <fullName evidence="1">DUF8196 domain-containing protein</fullName>
    </recommendedName>
</protein>
<accession>A0A830EE41</accession>
<reference evidence="5" key="3">
    <citation type="submission" date="2022-09" db="EMBL/GenBank/DDBJ databases">
        <title>Complete genome sequence of Vulcanisaeta souniana.</title>
        <authorList>
            <person name="Kato S."/>
            <person name="Itoh T."/>
            <person name="Ohkuma M."/>
        </authorList>
    </citation>
    <scope>NUCLEOTIDE SEQUENCE [LARGE SCALE GENOMIC DNA]</scope>
    <source>
        <strain evidence="5">JCM 11219</strain>
    </source>
</reference>
<sequence length="274" mass="32089">MELKDELLQLLERDKELRYAVMGLLGITDVQSSLKQLIDALNKVLNAVDGLARNQAVMIDTLNKVLEITEQLAKVEESHLEITRNILEISQRHIEISQKILENQEKLWQEVEKLWQEVRKINENIERMWKEVSDIKRRLSDLSRNYGGLSKSIGLLIERDTRHYLPTWIRRRLNLNIERLERHVIENIGEFDGYADVGDKVVVAEVKTTLRFRDVEDFVEKVNKLRRAMAGREVVAVIAYVFKARDFNKAVELARANGIKIIRHIHEEDFEEIT</sequence>
<dbReference type="Pfam" id="PF26618">
    <property type="entry name" value="DUF8196"/>
    <property type="match status" value="1"/>
</dbReference>
<name>A0A830EE41_9CREN</name>
<reference evidence="3" key="1">
    <citation type="journal article" date="2014" name="Int. J. Syst. Evol. Microbiol.">
        <title>Complete genome sequence of Corynebacterium casei LMG S-19264T (=DSM 44701T), isolated from a smear-ripened cheese.</title>
        <authorList>
            <consortium name="US DOE Joint Genome Institute (JGI-PGF)"/>
            <person name="Walter F."/>
            <person name="Albersmeier A."/>
            <person name="Kalinowski J."/>
            <person name="Ruckert C."/>
        </authorList>
    </citation>
    <scope>NUCLEOTIDE SEQUENCE</scope>
    <source>
        <strain evidence="3">JCM 11219</strain>
    </source>
</reference>
<dbReference type="Proteomes" id="UP001060771">
    <property type="component" value="Chromosome"/>
</dbReference>
<dbReference type="EMBL" id="BMNM01000004">
    <property type="protein sequence ID" value="GGI76320.1"/>
    <property type="molecule type" value="Genomic_DNA"/>
</dbReference>
<dbReference type="PANTHER" id="PTHR34314">
    <property type="entry name" value="CRENARCHAEAL PROTEIN, PUTATIVE-RELATED"/>
    <property type="match status" value="1"/>
</dbReference>
<dbReference type="Proteomes" id="UP000657075">
    <property type="component" value="Unassembled WGS sequence"/>
</dbReference>
<feature type="domain" description="DUF8196" evidence="1">
    <location>
        <begin position="161"/>
        <end position="266"/>
    </location>
</feature>
<dbReference type="PANTHER" id="PTHR34314:SF6">
    <property type="entry name" value="DUF3782 DOMAIN-CONTAINING PROTEIN"/>
    <property type="match status" value="1"/>
</dbReference>
<dbReference type="InterPro" id="IPR058509">
    <property type="entry name" value="DUF8196"/>
</dbReference>
<dbReference type="SUPFAM" id="SSF52980">
    <property type="entry name" value="Restriction endonuclease-like"/>
    <property type="match status" value="1"/>
</dbReference>
<keyword evidence="5" id="KW-1185">Reference proteome</keyword>
<evidence type="ECO:0000313" key="3">
    <source>
        <dbReference type="EMBL" id="GGI76320.1"/>
    </source>
</evidence>
<evidence type="ECO:0000313" key="5">
    <source>
        <dbReference type="Proteomes" id="UP001060771"/>
    </source>
</evidence>
<dbReference type="InterPro" id="IPR011335">
    <property type="entry name" value="Restrct_endonuc-II-like"/>
</dbReference>
<evidence type="ECO:0000313" key="4">
    <source>
        <dbReference type="Proteomes" id="UP000657075"/>
    </source>
</evidence>
<evidence type="ECO:0000313" key="2">
    <source>
        <dbReference type="EMBL" id="BDR93334.1"/>
    </source>
</evidence>
<proteinExistence type="predicted"/>
<dbReference type="RefSeq" id="WP_188603087.1">
    <property type="nucleotide sequence ID" value="NZ_AP026830.1"/>
</dbReference>
<organism evidence="3 4">
    <name type="scientific">Vulcanisaeta souniana JCM 11219</name>
    <dbReference type="NCBI Taxonomy" id="1293586"/>
    <lineage>
        <taxon>Archaea</taxon>
        <taxon>Thermoproteota</taxon>
        <taxon>Thermoprotei</taxon>
        <taxon>Thermoproteales</taxon>
        <taxon>Thermoproteaceae</taxon>
        <taxon>Vulcanisaeta</taxon>
    </lineage>
</organism>
<evidence type="ECO:0000259" key="1">
    <source>
        <dbReference type="Pfam" id="PF26618"/>
    </source>
</evidence>
<gene>
    <name evidence="3" type="ORF">GCM10007112_11410</name>
    <name evidence="2" type="ORF">Vsou_24270</name>
</gene>
<dbReference type="OrthoDB" id="28659at2157"/>
<reference evidence="3" key="2">
    <citation type="submission" date="2020-09" db="EMBL/GenBank/DDBJ databases">
        <authorList>
            <person name="Sun Q."/>
            <person name="Ohkuma M."/>
        </authorList>
    </citation>
    <scope>NUCLEOTIDE SEQUENCE</scope>
    <source>
        <strain evidence="3">JCM 11219</strain>
    </source>
</reference>
<dbReference type="EMBL" id="AP026830">
    <property type="protein sequence ID" value="BDR93334.1"/>
    <property type="molecule type" value="Genomic_DNA"/>
</dbReference>
<dbReference type="GeneID" id="76207967"/>
<reference evidence="2" key="4">
    <citation type="journal article" date="2023" name="Microbiol. Resour. Announc.">
        <title>Complete Genome Sequence of Vulcanisaeta souniana Strain IC-059, a Hyperthermophilic Archaeon Isolated from Hot Spring Water in Japan.</title>
        <authorList>
            <person name="Kato S."/>
            <person name="Itoh T."/>
            <person name="Wu L."/>
            <person name="Ma J."/>
            <person name="Ohkuma M."/>
        </authorList>
    </citation>
    <scope>NUCLEOTIDE SEQUENCE</scope>
    <source>
        <strain evidence="2">JCM 11219</strain>
    </source>
</reference>
<dbReference type="AlphaFoldDB" id="A0A830EE41"/>